<keyword evidence="3" id="KW-1185">Reference proteome</keyword>
<sequence>MGIEGQTVVLFIASLGIIVLVMVLWITLGQRKRITKLQREQEEFADKQEKQLAQHYHSMNQLSIETIDDSRRLLAGEKEARGELYDHFKLELQEHTELMLHEVKRVEELVKNELSQLSDWQIQIAQQVANQQTDQNEFVDFVDEKLTAFATRSHGLPEQIEQVISKMNQLRQLQQELAEFNQPLKVEKWDAHKKGNHKKRQQLVEEAI</sequence>
<dbReference type="Proteomes" id="UP000664256">
    <property type="component" value="Unassembled WGS sequence"/>
</dbReference>
<evidence type="ECO:0008006" key="4">
    <source>
        <dbReference type="Google" id="ProtNLM"/>
    </source>
</evidence>
<proteinExistence type="predicted"/>
<feature type="transmembrane region" description="Helical" evidence="1">
    <location>
        <begin position="6"/>
        <end position="28"/>
    </location>
</feature>
<comment type="caution">
    <text evidence="2">The sequence shown here is derived from an EMBL/GenBank/DDBJ whole genome shotgun (WGS) entry which is preliminary data.</text>
</comment>
<evidence type="ECO:0000313" key="2">
    <source>
        <dbReference type="EMBL" id="MBO0450352.1"/>
    </source>
</evidence>
<name>A0ABS3HA59_9ENTE</name>
<organism evidence="2 3">
    <name type="scientific">Candidatus Enterococcus myersii</name>
    <dbReference type="NCBI Taxonomy" id="2815322"/>
    <lineage>
        <taxon>Bacteria</taxon>
        <taxon>Bacillati</taxon>
        <taxon>Bacillota</taxon>
        <taxon>Bacilli</taxon>
        <taxon>Lactobacillales</taxon>
        <taxon>Enterococcaceae</taxon>
        <taxon>Enterococcus</taxon>
    </lineage>
</organism>
<reference evidence="2 3" key="1">
    <citation type="submission" date="2021-03" db="EMBL/GenBank/DDBJ databases">
        <title>Enterococcal diversity collection.</title>
        <authorList>
            <person name="Gilmore M.S."/>
            <person name="Schwartzman J."/>
            <person name="Van Tyne D."/>
            <person name="Martin M."/>
            <person name="Earl A.M."/>
            <person name="Manson A.L."/>
            <person name="Straub T."/>
            <person name="Salamzade R."/>
            <person name="Saavedra J."/>
            <person name="Lebreton F."/>
            <person name="Prichula J."/>
            <person name="Schaufler K."/>
            <person name="Gaca A."/>
            <person name="Sgardioli B."/>
            <person name="Wagenaar J."/>
            <person name="Strong T."/>
        </authorList>
    </citation>
    <scope>NUCLEOTIDE SEQUENCE [LARGE SCALE GENOMIC DNA]</scope>
    <source>
        <strain evidence="2 3">MJM12</strain>
    </source>
</reference>
<evidence type="ECO:0000313" key="3">
    <source>
        <dbReference type="Proteomes" id="UP000664256"/>
    </source>
</evidence>
<accession>A0ABS3HA59</accession>
<keyword evidence="1" id="KW-0472">Membrane</keyword>
<protein>
    <recommendedName>
        <fullName evidence="4">DNA recombination protein RmuC</fullName>
    </recommendedName>
</protein>
<keyword evidence="1" id="KW-1133">Transmembrane helix</keyword>
<dbReference type="RefSeq" id="WP_206905126.1">
    <property type="nucleotide sequence ID" value="NZ_JAFLVT010000018.1"/>
</dbReference>
<evidence type="ECO:0000256" key="1">
    <source>
        <dbReference type="SAM" id="Phobius"/>
    </source>
</evidence>
<gene>
    <name evidence="2" type="ORF">JZO76_12565</name>
</gene>
<dbReference type="EMBL" id="JAFLVT010000018">
    <property type="protein sequence ID" value="MBO0450352.1"/>
    <property type="molecule type" value="Genomic_DNA"/>
</dbReference>
<keyword evidence="1" id="KW-0812">Transmembrane</keyword>